<reference evidence="2 3" key="1">
    <citation type="submission" date="2018-07" db="EMBL/GenBank/DDBJ databases">
        <title>Genomic Encyclopedia of Type Strains, Phase IV (KMG-IV): sequencing the most valuable type-strain genomes for metagenomic binning, comparative biology and taxonomic classification.</title>
        <authorList>
            <person name="Goeker M."/>
        </authorList>
    </citation>
    <scope>NUCLEOTIDE SEQUENCE [LARGE SCALE GENOMIC DNA]</scope>
    <source>
        <strain evidence="2 3">DSM 14324</strain>
    </source>
</reference>
<sequence length="87" mass="9667">MNQSEILYTNDLAGLLGKTQVSITNAIQRESDMLPPGRFKIGRHWAWKRATVMRWLDDLEAGAPVATQKRKPGRPRITPAAPQASQG</sequence>
<evidence type="ECO:0008006" key="4">
    <source>
        <dbReference type="Google" id="ProtNLM"/>
    </source>
</evidence>
<dbReference type="AlphaFoldDB" id="A0A3D9DX88"/>
<evidence type="ECO:0000313" key="2">
    <source>
        <dbReference type="EMBL" id="REC94914.1"/>
    </source>
</evidence>
<dbReference type="OrthoDB" id="194758at2"/>
<comment type="caution">
    <text evidence="2">The sequence shown here is derived from an EMBL/GenBank/DDBJ whole genome shotgun (WGS) entry which is preliminary data.</text>
</comment>
<protein>
    <recommendedName>
        <fullName evidence="4">AlpA family transcriptional regulator</fullName>
    </recommendedName>
</protein>
<name>A0A3D9DX88_9GAMM</name>
<feature type="region of interest" description="Disordered" evidence="1">
    <location>
        <begin position="63"/>
        <end position="87"/>
    </location>
</feature>
<dbReference type="EMBL" id="QRDJ01000007">
    <property type="protein sequence ID" value="REC94914.1"/>
    <property type="molecule type" value="Genomic_DNA"/>
</dbReference>
<organism evidence="2 3">
    <name type="scientific">Kushneria indalinina DSM 14324</name>
    <dbReference type="NCBI Taxonomy" id="1122140"/>
    <lineage>
        <taxon>Bacteria</taxon>
        <taxon>Pseudomonadati</taxon>
        <taxon>Pseudomonadota</taxon>
        <taxon>Gammaproteobacteria</taxon>
        <taxon>Oceanospirillales</taxon>
        <taxon>Halomonadaceae</taxon>
        <taxon>Kushneria</taxon>
    </lineage>
</organism>
<dbReference type="RefSeq" id="WP_115854001.1">
    <property type="nucleotide sequence ID" value="NZ_QRDJ01000007.1"/>
</dbReference>
<gene>
    <name evidence="2" type="ORF">C8D72_1743</name>
</gene>
<keyword evidence="3" id="KW-1185">Reference proteome</keyword>
<proteinExistence type="predicted"/>
<dbReference type="Proteomes" id="UP000256334">
    <property type="component" value="Unassembled WGS sequence"/>
</dbReference>
<evidence type="ECO:0000256" key="1">
    <source>
        <dbReference type="SAM" id="MobiDB-lite"/>
    </source>
</evidence>
<evidence type="ECO:0000313" key="3">
    <source>
        <dbReference type="Proteomes" id="UP000256334"/>
    </source>
</evidence>
<accession>A0A3D9DX88</accession>